<evidence type="ECO:0000256" key="2">
    <source>
        <dbReference type="PROSITE-ProRule" id="PRU00192"/>
    </source>
</evidence>
<feature type="compositionally biased region" description="Low complexity" evidence="3">
    <location>
        <begin position="399"/>
        <end position="411"/>
    </location>
</feature>
<dbReference type="GO" id="GO:0030479">
    <property type="term" value="C:actin cortical patch"/>
    <property type="evidence" value="ECO:0007669"/>
    <property type="project" value="TreeGrafter"/>
</dbReference>
<dbReference type="InterPro" id="IPR001452">
    <property type="entry name" value="SH3_domain"/>
</dbReference>
<dbReference type="SUPFAM" id="SSF50044">
    <property type="entry name" value="SH3-domain"/>
    <property type="match status" value="1"/>
</dbReference>
<dbReference type="Gene3D" id="1.20.1270.60">
    <property type="entry name" value="Arfaptin homology (AH) domain/BAR domain"/>
    <property type="match status" value="1"/>
</dbReference>
<dbReference type="SUPFAM" id="SSF103657">
    <property type="entry name" value="BAR/IMD domain-like"/>
    <property type="match status" value="1"/>
</dbReference>
<feature type="domain" description="BAR" evidence="5">
    <location>
        <begin position="107"/>
        <end position="339"/>
    </location>
</feature>
<dbReference type="InterPro" id="IPR027267">
    <property type="entry name" value="AH/BAR_dom_sf"/>
</dbReference>
<dbReference type="GO" id="GO:0006897">
    <property type="term" value="P:endocytosis"/>
    <property type="evidence" value="ECO:0007669"/>
    <property type="project" value="InterPro"/>
</dbReference>
<dbReference type="InterPro" id="IPR046982">
    <property type="entry name" value="BIN3/RVS161-like"/>
</dbReference>
<dbReference type="Pfam" id="PF00018">
    <property type="entry name" value="SH3_1"/>
    <property type="match status" value="1"/>
</dbReference>
<feature type="compositionally biased region" description="Low complexity" evidence="3">
    <location>
        <begin position="418"/>
        <end position="435"/>
    </location>
</feature>
<evidence type="ECO:0000259" key="4">
    <source>
        <dbReference type="PROSITE" id="PS50002"/>
    </source>
</evidence>
<organism evidence="6">
    <name type="scientific">Phaffia rhodozyma</name>
    <name type="common">Yeast</name>
    <name type="synonym">Xanthophyllomyces dendrorhous</name>
    <dbReference type="NCBI Taxonomy" id="264483"/>
    <lineage>
        <taxon>Eukaryota</taxon>
        <taxon>Fungi</taxon>
        <taxon>Dikarya</taxon>
        <taxon>Basidiomycota</taxon>
        <taxon>Agaricomycotina</taxon>
        <taxon>Tremellomycetes</taxon>
        <taxon>Cystofilobasidiales</taxon>
        <taxon>Mrakiaceae</taxon>
        <taxon>Phaffia</taxon>
    </lineage>
</organism>
<dbReference type="SMART" id="SM00721">
    <property type="entry name" value="BAR"/>
    <property type="match status" value="1"/>
</dbReference>
<dbReference type="PANTHER" id="PTHR47174">
    <property type="entry name" value="BRIDGING INTEGRATOR 3"/>
    <property type="match status" value="1"/>
</dbReference>
<dbReference type="GO" id="GO:0031097">
    <property type="term" value="C:medial cortex"/>
    <property type="evidence" value="ECO:0007669"/>
    <property type="project" value="TreeGrafter"/>
</dbReference>
<accession>A0A0F7SMS8</accession>
<dbReference type="GO" id="GO:0051666">
    <property type="term" value="P:actin cortical patch localization"/>
    <property type="evidence" value="ECO:0007669"/>
    <property type="project" value="InterPro"/>
</dbReference>
<dbReference type="CDD" id="cd07599">
    <property type="entry name" value="BAR_Rvs167p"/>
    <property type="match status" value="1"/>
</dbReference>
<dbReference type="GO" id="GO:0008289">
    <property type="term" value="F:lipid binding"/>
    <property type="evidence" value="ECO:0007669"/>
    <property type="project" value="TreeGrafter"/>
</dbReference>
<dbReference type="GO" id="GO:0097320">
    <property type="term" value="P:plasma membrane tubulation"/>
    <property type="evidence" value="ECO:0007669"/>
    <property type="project" value="TreeGrafter"/>
</dbReference>
<dbReference type="FunFam" id="2.30.30.40:FF:000100">
    <property type="entry name" value="SH3 domain-containing YSC84-like protein 1"/>
    <property type="match status" value="1"/>
</dbReference>
<sequence>MNCLILMDERRWTFKNGMFTLSSKCALDAQAKTPGRAEMTPSSHPTPLLFSSDLQHRPASIIPSVDSGGAIIAVGLLSENASQYHLPGGNGQEFVLPLVLSISVLLVSLGLSIQGQSNDPEFDDLERKYKSIEAGCERLYKDARVFRDGVLSLLLSGDQFSVSFTSLFSPLGSEYDLIGKFPQAENTIKHATQYSSLMSELRTVLSPELELIDARIIGPCKELNDVLKRIRKTISKREHKLVDYDRHNNSLTKLRDKKEKSMSDEKNLFKYEQDFELATEEYDHYNNALKIELPQFLRLSTRFIDPLFHSFYFMQLNIFYMMLEKLQSFADGKYDLSRTDMDNIYDEAIGDTAEVLEGLSVVQRQTSTAKMMSQHGHTGLGRKSSSSSSTLGRTAGSVAAPPLRSSSSYSSAPPPSRTVAAPPAYTAPPSSSAYSGAGGVKKAPPPPPPLKPKPSYNAPAPAYVVALFDFEAQAAGDLGFSVGDRIELIERTPSTEDWWTGRLDGREGVFPGNYVQEA</sequence>
<dbReference type="PANTHER" id="PTHR47174:SF1">
    <property type="entry name" value="REDUCED VIABILITY UPON STARVATION PROTEIN 167"/>
    <property type="match status" value="1"/>
</dbReference>
<dbReference type="PROSITE" id="PS51021">
    <property type="entry name" value="BAR"/>
    <property type="match status" value="1"/>
</dbReference>
<protein>
    <submittedName>
        <fullName evidence="6">Amphiphysin</fullName>
    </submittedName>
</protein>
<dbReference type="AlphaFoldDB" id="A0A0F7SMS8"/>
<reference evidence="6" key="1">
    <citation type="submission" date="2014-08" db="EMBL/GenBank/DDBJ databases">
        <authorList>
            <person name="Sharma Rahul"/>
            <person name="Thines Marco"/>
        </authorList>
    </citation>
    <scope>NUCLEOTIDE SEQUENCE</scope>
</reference>
<keyword evidence="1 2" id="KW-0728">SH3 domain</keyword>
<feature type="compositionally biased region" description="Pro residues" evidence="3">
    <location>
        <begin position="443"/>
        <end position="452"/>
    </location>
</feature>
<proteinExistence type="predicted"/>
<dbReference type="GO" id="GO:1990528">
    <property type="term" value="C:Rvs161p-Rvs167p complex"/>
    <property type="evidence" value="ECO:0007669"/>
    <property type="project" value="TreeGrafter"/>
</dbReference>
<dbReference type="InterPro" id="IPR004148">
    <property type="entry name" value="BAR_dom"/>
</dbReference>
<evidence type="ECO:0000256" key="1">
    <source>
        <dbReference type="ARBA" id="ARBA00022443"/>
    </source>
</evidence>
<name>A0A0F7SMS8_PHARH</name>
<dbReference type="EMBL" id="LN483345">
    <property type="protein sequence ID" value="CDZ98347.1"/>
    <property type="molecule type" value="Genomic_DNA"/>
</dbReference>
<evidence type="ECO:0000313" key="6">
    <source>
        <dbReference type="EMBL" id="CDZ98347.1"/>
    </source>
</evidence>
<feature type="region of interest" description="Disordered" evidence="3">
    <location>
        <begin position="367"/>
        <end position="454"/>
    </location>
</feature>
<evidence type="ECO:0000256" key="3">
    <source>
        <dbReference type="SAM" id="MobiDB-lite"/>
    </source>
</evidence>
<evidence type="ECO:0000259" key="5">
    <source>
        <dbReference type="PROSITE" id="PS51021"/>
    </source>
</evidence>
<dbReference type="Gene3D" id="2.30.30.40">
    <property type="entry name" value="SH3 Domains"/>
    <property type="match status" value="1"/>
</dbReference>
<dbReference type="Pfam" id="PF03114">
    <property type="entry name" value="BAR"/>
    <property type="match status" value="1"/>
</dbReference>
<dbReference type="SMART" id="SM00326">
    <property type="entry name" value="SH3"/>
    <property type="match status" value="1"/>
</dbReference>
<dbReference type="PRINTS" id="PR00452">
    <property type="entry name" value="SH3DOMAIN"/>
</dbReference>
<dbReference type="PROSITE" id="PS50002">
    <property type="entry name" value="SH3"/>
    <property type="match status" value="1"/>
</dbReference>
<feature type="domain" description="SH3" evidence="4">
    <location>
        <begin position="459"/>
        <end position="518"/>
    </location>
</feature>
<dbReference type="GO" id="GO:0043332">
    <property type="term" value="C:mating projection tip"/>
    <property type="evidence" value="ECO:0007669"/>
    <property type="project" value="TreeGrafter"/>
</dbReference>
<dbReference type="InterPro" id="IPR036028">
    <property type="entry name" value="SH3-like_dom_sf"/>
</dbReference>